<dbReference type="CDD" id="cd13128">
    <property type="entry name" value="MATE_Wzx_like"/>
    <property type="match status" value="1"/>
</dbReference>
<evidence type="ECO:0000256" key="1">
    <source>
        <dbReference type="ARBA" id="ARBA00004651"/>
    </source>
</evidence>
<dbReference type="GO" id="GO:0005886">
    <property type="term" value="C:plasma membrane"/>
    <property type="evidence" value="ECO:0007669"/>
    <property type="project" value="UniProtKB-SubCell"/>
</dbReference>
<evidence type="ECO:0008006" key="8">
    <source>
        <dbReference type="Google" id="ProtNLM"/>
    </source>
</evidence>
<keyword evidence="3 6" id="KW-0812">Transmembrane</keyword>
<reference evidence="7" key="1">
    <citation type="submission" date="2018-06" db="EMBL/GenBank/DDBJ databases">
        <authorList>
            <person name="Zhirakovskaya E."/>
        </authorList>
    </citation>
    <scope>NUCLEOTIDE SEQUENCE</scope>
</reference>
<feature type="transmembrane region" description="Helical" evidence="6">
    <location>
        <begin position="194"/>
        <end position="215"/>
    </location>
</feature>
<feature type="transmembrane region" description="Helical" evidence="6">
    <location>
        <begin position="385"/>
        <end position="404"/>
    </location>
</feature>
<feature type="transmembrane region" description="Helical" evidence="6">
    <location>
        <begin position="107"/>
        <end position="128"/>
    </location>
</feature>
<evidence type="ECO:0000256" key="3">
    <source>
        <dbReference type="ARBA" id="ARBA00022692"/>
    </source>
</evidence>
<keyword evidence="5 6" id="KW-0472">Membrane</keyword>
<accession>A0A3B1C2M7</accession>
<dbReference type="InterPro" id="IPR050833">
    <property type="entry name" value="Poly_Biosynth_Transport"/>
</dbReference>
<keyword evidence="2" id="KW-1003">Cell membrane</keyword>
<dbReference type="EMBL" id="UOGE01000074">
    <property type="protein sequence ID" value="VAX22352.1"/>
    <property type="molecule type" value="Genomic_DNA"/>
</dbReference>
<feature type="transmembrane region" description="Helical" evidence="6">
    <location>
        <begin position="352"/>
        <end position="373"/>
    </location>
</feature>
<feature type="transmembrane region" description="Helical" evidence="6">
    <location>
        <begin position="140"/>
        <end position="157"/>
    </location>
</feature>
<sequence>MIDRIITSIPGLAKADIHLREVIKGATVTFTLRVAGAGLMFLFNLILARKFDPAGSGLFYLSLTVASIGQVIACFGLGATLVRFVAEYSAKGDWVGVAGVYRLGIKIALGASLAVTLIVLSASGWMALSLFDEPGLVTPLRIMALGILPLTMITLYSELLRGLKKIRDSVLISSVSIPLMTLIFLVSLGESATITRAVTAYLLSTVMAMTFGGYLWRRATPQIKGAMGHFDGSQLFNTCVPLFWVSVVGIVTASTGTVMLGYYSSSDEVGIYNIAMHTASLTSFILVAVNSIAAPKFSQLYSQNDHDALNKLARSSAKMMTLLALPVQVTLVLGAPLILSLFGQAFTQGATALVILSLAQFVNVATGSVGYLLIMSGHEIIVRNIAAIFAAVNLSLSVVLIPMYGVNGAAISYAVTVAGANLASALYVYIKLSIITFPVPDRFLRK</sequence>
<evidence type="ECO:0000256" key="5">
    <source>
        <dbReference type="ARBA" id="ARBA00023136"/>
    </source>
</evidence>
<proteinExistence type="predicted"/>
<feature type="transmembrane region" description="Helical" evidence="6">
    <location>
        <begin position="59"/>
        <end position="86"/>
    </location>
</feature>
<comment type="subcellular location">
    <subcellularLocation>
        <location evidence="1">Cell membrane</location>
        <topology evidence="1">Multi-pass membrane protein</topology>
    </subcellularLocation>
</comment>
<feature type="transmembrane region" description="Helical" evidence="6">
    <location>
        <begin position="269"/>
        <end position="289"/>
    </location>
</feature>
<organism evidence="7">
    <name type="scientific">hydrothermal vent metagenome</name>
    <dbReference type="NCBI Taxonomy" id="652676"/>
    <lineage>
        <taxon>unclassified sequences</taxon>
        <taxon>metagenomes</taxon>
        <taxon>ecological metagenomes</taxon>
    </lineage>
</organism>
<evidence type="ECO:0000313" key="7">
    <source>
        <dbReference type="EMBL" id="VAX22352.1"/>
    </source>
</evidence>
<dbReference type="AlphaFoldDB" id="A0A3B1C2M7"/>
<feature type="transmembrane region" description="Helical" evidence="6">
    <location>
        <begin position="30"/>
        <end position="47"/>
    </location>
</feature>
<feature type="transmembrane region" description="Helical" evidence="6">
    <location>
        <begin position="169"/>
        <end position="188"/>
    </location>
</feature>
<gene>
    <name evidence="7" type="ORF">MNBD_NITROSPINAE02-1404</name>
</gene>
<feature type="transmembrane region" description="Helical" evidence="6">
    <location>
        <begin position="235"/>
        <end position="263"/>
    </location>
</feature>
<feature type="transmembrane region" description="Helical" evidence="6">
    <location>
        <begin position="322"/>
        <end position="346"/>
    </location>
</feature>
<name>A0A3B1C2M7_9ZZZZ</name>
<dbReference type="Pfam" id="PF01943">
    <property type="entry name" value="Polysacc_synt"/>
    <property type="match status" value="1"/>
</dbReference>
<evidence type="ECO:0000256" key="6">
    <source>
        <dbReference type="SAM" id="Phobius"/>
    </source>
</evidence>
<evidence type="ECO:0000256" key="2">
    <source>
        <dbReference type="ARBA" id="ARBA00022475"/>
    </source>
</evidence>
<feature type="transmembrane region" description="Helical" evidence="6">
    <location>
        <begin position="410"/>
        <end position="430"/>
    </location>
</feature>
<dbReference type="InterPro" id="IPR002797">
    <property type="entry name" value="Polysacc_synth"/>
</dbReference>
<keyword evidence="4 6" id="KW-1133">Transmembrane helix</keyword>
<dbReference type="PANTHER" id="PTHR30250">
    <property type="entry name" value="PST FAMILY PREDICTED COLANIC ACID TRANSPORTER"/>
    <property type="match status" value="1"/>
</dbReference>
<evidence type="ECO:0000256" key="4">
    <source>
        <dbReference type="ARBA" id="ARBA00022989"/>
    </source>
</evidence>
<dbReference type="PANTHER" id="PTHR30250:SF11">
    <property type="entry name" value="O-ANTIGEN TRANSPORTER-RELATED"/>
    <property type="match status" value="1"/>
</dbReference>
<protein>
    <recommendedName>
        <fullName evidence="8">Polysaccharide biosynthesis protein C-terminal domain-containing protein</fullName>
    </recommendedName>
</protein>